<dbReference type="InterPro" id="IPR001584">
    <property type="entry name" value="Integrase_cat-core"/>
</dbReference>
<protein>
    <recommendedName>
        <fullName evidence="16">Integrase catalytic domain-containing protein</fullName>
    </recommendedName>
</protein>
<reference evidence="17 18" key="1">
    <citation type="submission" date="2019-09" db="EMBL/GenBank/DDBJ databases">
        <title>A chromosome-level genome assembly of the Chinese tupelo Nyssa sinensis.</title>
        <authorList>
            <person name="Yang X."/>
            <person name="Kang M."/>
            <person name="Yang Y."/>
            <person name="Xiong H."/>
            <person name="Wang M."/>
            <person name="Zhang Z."/>
            <person name="Wang Z."/>
            <person name="Wu H."/>
            <person name="Ma T."/>
            <person name="Liu J."/>
            <person name="Xi Z."/>
        </authorList>
    </citation>
    <scope>NUCLEOTIDE SEQUENCE [LARGE SCALE GENOMIC DNA]</scope>
    <source>
        <strain evidence="17">J267</strain>
        <tissue evidence="17">Leaf</tissue>
    </source>
</reference>
<keyword evidence="4" id="KW-0540">Nuclease</keyword>
<evidence type="ECO:0000256" key="3">
    <source>
        <dbReference type="ARBA" id="ARBA00022670"/>
    </source>
</evidence>
<organism evidence="17 18">
    <name type="scientific">Nyssa sinensis</name>
    <dbReference type="NCBI Taxonomy" id="561372"/>
    <lineage>
        <taxon>Eukaryota</taxon>
        <taxon>Viridiplantae</taxon>
        <taxon>Streptophyta</taxon>
        <taxon>Embryophyta</taxon>
        <taxon>Tracheophyta</taxon>
        <taxon>Spermatophyta</taxon>
        <taxon>Magnoliopsida</taxon>
        <taxon>eudicotyledons</taxon>
        <taxon>Gunneridae</taxon>
        <taxon>Pentapetalae</taxon>
        <taxon>asterids</taxon>
        <taxon>Cornales</taxon>
        <taxon>Nyssaceae</taxon>
        <taxon>Nyssa</taxon>
    </lineage>
</organism>
<evidence type="ECO:0000256" key="10">
    <source>
        <dbReference type="ARBA" id="ARBA00022842"/>
    </source>
</evidence>
<dbReference type="GO" id="GO:0003964">
    <property type="term" value="F:RNA-directed DNA polymerase activity"/>
    <property type="evidence" value="ECO:0007669"/>
    <property type="project" value="UniProtKB-KW"/>
</dbReference>
<comment type="function">
    <text evidence="1">The aspartyl protease (PR) mediates the proteolytic cleavages of the Gag and Gag-Pol polyproteins after assembly of the VLP.</text>
</comment>
<keyword evidence="3" id="KW-0645">Protease</keyword>
<keyword evidence="6" id="KW-0547">Nucleotide-binding</keyword>
<dbReference type="PROSITE" id="PS50994">
    <property type="entry name" value="INTEGRASE"/>
    <property type="match status" value="1"/>
</dbReference>
<dbReference type="InterPro" id="IPR036397">
    <property type="entry name" value="RNaseH_sf"/>
</dbReference>
<sequence length="442" mass="50212">MHGSLSTRADLWDLIFGDDAVIPEDTPHNAELRKKWKIKCGKALFALRTLISQEYIEHVRDVKSPKIGYGGAYYSKDWIVDSGCSHHATRNVSLLFEVRPHYGKRAIVTTDNSLHPVVKEGNFNVKNDISNAGGVSLKDVYHVPGLKKNLASVSQIADFGRYVLFYPNDVKIISNIKHLEADVIFTGKRKDSLYVLSASDAYVEKTGQSASVTLWHARLGHVGYQLLQKISTKKLLDGVPLFKEIHQDVVCLGCQYGKSHRLPFPNSKNRATTVLQLVHSDLMGPTRTPSYYGFHYVMVLVDSFSRFTWVFFLEHKSETFSKFIQFKEQVEKEFGLPIKCLRTNNGGEYMSNQFLNYCREHSIQCQMTCPKTPQQNGVAERKLAHLTSMCLSWLQAKNLPRELWAAAIQATCHVINRLPPWLGTESSPFEALYHHKPNVSYF</sequence>
<evidence type="ECO:0000259" key="16">
    <source>
        <dbReference type="PROSITE" id="PS50994"/>
    </source>
</evidence>
<keyword evidence="11" id="KW-0229">DNA integration</keyword>
<dbReference type="EMBL" id="CM018039">
    <property type="protein sequence ID" value="KAA8537014.1"/>
    <property type="molecule type" value="Genomic_DNA"/>
</dbReference>
<dbReference type="PANTHER" id="PTHR42648:SF11">
    <property type="entry name" value="TRANSPOSON TY4-P GAG-POL POLYPROTEIN"/>
    <property type="match status" value="1"/>
</dbReference>
<keyword evidence="9" id="KW-0067">ATP-binding</keyword>
<keyword evidence="2" id="KW-1188">Viral release from host cell</keyword>
<evidence type="ECO:0000313" key="17">
    <source>
        <dbReference type="EMBL" id="KAA8537014.1"/>
    </source>
</evidence>
<keyword evidence="10" id="KW-0460">Magnesium</keyword>
<dbReference type="InterPro" id="IPR039537">
    <property type="entry name" value="Retrotran_Ty1/copia-like"/>
</dbReference>
<proteinExistence type="predicted"/>
<evidence type="ECO:0000256" key="4">
    <source>
        <dbReference type="ARBA" id="ARBA00022722"/>
    </source>
</evidence>
<evidence type="ECO:0000256" key="1">
    <source>
        <dbReference type="ARBA" id="ARBA00002180"/>
    </source>
</evidence>
<keyword evidence="18" id="KW-1185">Reference proteome</keyword>
<dbReference type="GO" id="GO:0003887">
    <property type="term" value="F:DNA-directed DNA polymerase activity"/>
    <property type="evidence" value="ECO:0007669"/>
    <property type="project" value="UniProtKB-KW"/>
</dbReference>
<dbReference type="Gene3D" id="3.30.420.10">
    <property type="entry name" value="Ribonuclease H-like superfamily/Ribonuclease H"/>
    <property type="match status" value="1"/>
</dbReference>
<dbReference type="AlphaFoldDB" id="A0A5J5B3A5"/>
<dbReference type="GO" id="GO:0006508">
    <property type="term" value="P:proteolysis"/>
    <property type="evidence" value="ECO:0007669"/>
    <property type="project" value="UniProtKB-KW"/>
</dbReference>
<dbReference type="GO" id="GO:0006310">
    <property type="term" value="P:DNA recombination"/>
    <property type="evidence" value="ECO:0007669"/>
    <property type="project" value="UniProtKB-KW"/>
</dbReference>
<keyword evidence="8" id="KW-0378">Hydrolase</keyword>
<evidence type="ECO:0000256" key="13">
    <source>
        <dbReference type="ARBA" id="ARBA00022932"/>
    </source>
</evidence>
<dbReference type="Pfam" id="PF22936">
    <property type="entry name" value="Pol_BBD"/>
    <property type="match status" value="1"/>
</dbReference>
<keyword evidence="14" id="KW-0917">Virion maturation</keyword>
<dbReference type="GO" id="GO:0005524">
    <property type="term" value="F:ATP binding"/>
    <property type="evidence" value="ECO:0007669"/>
    <property type="project" value="UniProtKB-KW"/>
</dbReference>
<keyword evidence="13" id="KW-0548">Nucleotidyltransferase</keyword>
<evidence type="ECO:0000256" key="7">
    <source>
        <dbReference type="ARBA" id="ARBA00022759"/>
    </source>
</evidence>
<evidence type="ECO:0000313" key="18">
    <source>
        <dbReference type="Proteomes" id="UP000325577"/>
    </source>
</evidence>
<dbReference type="GO" id="GO:0008233">
    <property type="term" value="F:peptidase activity"/>
    <property type="evidence" value="ECO:0007669"/>
    <property type="project" value="UniProtKB-KW"/>
</dbReference>
<dbReference type="InterPro" id="IPR025724">
    <property type="entry name" value="GAG-pre-integrase_dom"/>
</dbReference>
<evidence type="ECO:0000256" key="9">
    <source>
        <dbReference type="ARBA" id="ARBA00022840"/>
    </source>
</evidence>
<dbReference type="PANTHER" id="PTHR42648">
    <property type="entry name" value="TRANSPOSASE, PUTATIVE-RELATED"/>
    <property type="match status" value="1"/>
</dbReference>
<dbReference type="SUPFAM" id="SSF53098">
    <property type="entry name" value="Ribonuclease H-like"/>
    <property type="match status" value="1"/>
</dbReference>
<evidence type="ECO:0000256" key="2">
    <source>
        <dbReference type="ARBA" id="ARBA00022612"/>
    </source>
</evidence>
<dbReference type="Proteomes" id="UP000325577">
    <property type="component" value="Linkage Group LG16"/>
</dbReference>
<evidence type="ECO:0000256" key="8">
    <source>
        <dbReference type="ARBA" id="ARBA00022801"/>
    </source>
</evidence>
<dbReference type="GO" id="GO:0046872">
    <property type="term" value="F:metal ion binding"/>
    <property type="evidence" value="ECO:0007669"/>
    <property type="project" value="UniProtKB-KW"/>
</dbReference>
<evidence type="ECO:0000256" key="5">
    <source>
        <dbReference type="ARBA" id="ARBA00022723"/>
    </source>
</evidence>
<keyword evidence="15" id="KW-0233">DNA recombination</keyword>
<gene>
    <name evidence="17" type="ORF">F0562_029492</name>
</gene>
<dbReference type="Pfam" id="PF00665">
    <property type="entry name" value="rve"/>
    <property type="match status" value="1"/>
</dbReference>
<evidence type="ECO:0000256" key="11">
    <source>
        <dbReference type="ARBA" id="ARBA00022908"/>
    </source>
</evidence>
<evidence type="ECO:0000256" key="15">
    <source>
        <dbReference type="ARBA" id="ARBA00023172"/>
    </source>
</evidence>
<keyword evidence="12" id="KW-0695">RNA-directed DNA polymerase</keyword>
<dbReference type="Pfam" id="PF13976">
    <property type="entry name" value="gag_pre-integrs"/>
    <property type="match status" value="1"/>
</dbReference>
<dbReference type="InterPro" id="IPR012337">
    <property type="entry name" value="RNaseH-like_sf"/>
</dbReference>
<dbReference type="InterPro" id="IPR054722">
    <property type="entry name" value="PolX-like_BBD"/>
</dbReference>
<dbReference type="OrthoDB" id="1626798at2759"/>
<keyword evidence="5" id="KW-0479">Metal-binding</keyword>
<feature type="domain" description="Integrase catalytic" evidence="16">
    <location>
        <begin position="261"/>
        <end position="436"/>
    </location>
</feature>
<keyword evidence="13" id="KW-0239">DNA-directed DNA polymerase</keyword>
<name>A0A5J5B3A5_9ASTE</name>
<dbReference type="GO" id="GO:0003676">
    <property type="term" value="F:nucleic acid binding"/>
    <property type="evidence" value="ECO:0007669"/>
    <property type="project" value="InterPro"/>
</dbReference>
<keyword evidence="7" id="KW-0255">Endonuclease</keyword>
<evidence type="ECO:0000256" key="6">
    <source>
        <dbReference type="ARBA" id="ARBA00022741"/>
    </source>
</evidence>
<dbReference type="GO" id="GO:0015074">
    <property type="term" value="P:DNA integration"/>
    <property type="evidence" value="ECO:0007669"/>
    <property type="project" value="UniProtKB-KW"/>
</dbReference>
<evidence type="ECO:0000256" key="12">
    <source>
        <dbReference type="ARBA" id="ARBA00022918"/>
    </source>
</evidence>
<keyword evidence="13" id="KW-0808">Transferase</keyword>
<accession>A0A5J5B3A5</accession>
<evidence type="ECO:0000256" key="14">
    <source>
        <dbReference type="ARBA" id="ARBA00023113"/>
    </source>
</evidence>
<dbReference type="GO" id="GO:0004519">
    <property type="term" value="F:endonuclease activity"/>
    <property type="evidence" value="ECO:0007669"/>
    <property type="project" value="UniProtKB-KW"/>
</dbReference>